<evidence type="ECO:0000313" key="1">
    <source>
        <dbReference type="EMBL" id="PON33437.1"/>
    </source>
</evidence>
<keyword evidence="2" id="KW-1185">Reference proteome</keyword>
<name>A0A2P5AA72_PARAD</name>
<dbReference type="AlphaFoldDB" id="A0A2P5AA72"/>
<proteinExistence type="predicted"/>
<gene>
    <name evidence="1" type="ORF">PanWU01x14_352860</name>
</gene>
<dbReference type="EMBL" id="JXTB01000730">
    <property type="protein sequence ID" value="PON33437.1"/>
    <property type="molecule type" value="Genomic_DNA"/>
</dbReference>
<accession>A0A2P5AA72</accession>
<reference evidence="2" key="1">
    <citation type="submission" date="2016-06" db="EMBL/GenBank/DDBJ databases">
        <title>Parallel loss of symbiosis genes in relatives of nitrogen-fixing non-legume Parasponia.</title>
        <authorList>
            <person name="Van Velzen R."/>
            <person name="Holmer R."/>
            <person name="Bu F."/>
            <person name="Rutten L."/>
            <person name="Van Zeijl A."/>
            <person name="Liu W."/>
            <person name="Santuari L."/>
            <person name="Cao Q."/>
            <person name="Sharma T."/>
            <person name="Shen D."/>
            <person name="Roswanjaya Y."/>
            <person name="Wardhani T."/>
            <person name="Kalhor M.S."/>
            <person name="Jansen J."/>
            <person name="Van den Hoogen J."/>
            <person name="Gungor B."/>
            <person name="Hartog M."/>
            <person name="Hontelez J."/>
            <person name="Verver J."/>
            <person name="Yang W.-C."/>
            <person name="Schijlen E."/>
            <person name="Repin R."/>
            <person name="Schilthuizen M."/>
            <person name="Schranz E."/>
            <person name="Heidstra R."/>
            <person name="Miyata K."/>
            <person name="Fedorova E."/>
            <person name="Kohlen W."/>
            <person name="Bisseling T."/>
            <person name="Smit S."/>
            <person name="Geurts R."/>
        </authorList>
    </citation>
    <scope>NUCLEOTIDE SEQUENCE [LARGE SCALE GENOMIC DNA]</scope>
    <source>
        <strain evidence="2">cv. WU1-14</strain>
    </source>
</reference>
<comment type="caution">
    <text evidence="1">The sequence shown here is derived from an EMBL/GenBank/DDBJ whole genome shotgun (WGS) entry which is preliminary data.</text>
</comment>
<sequence length="24" mass="2794">MILILCLNIINFDIFFPKLDKVVA</sequence>
<evidence type="ECO:0000313" key="2">
    <source>
        <dbReference type="Proteomes" id="UP000237105"/>
    </source>
</evidence>
<organism evidence="1 2">
    <name type="scientific">Parasponia andersonii</name>
    <name type="common">Sponia andersonii</name>
    <dbReference type="NCBI Taxonomy" id="3476"/>
    <lineage>
        <taxon>Eukaryota</taxon>
        <taxon>Viridiplantae</taxon>
        <taxon>Streptophyta</taxon>
        <taxon>Embryophyta</taxon>
        <taxon>Tracheophyta</taxon>
        <taxon>Spermatophyta</taxon>
        <taxon>Magnoliopsida</taxon>
        <taxon>eudicotyledons</taxon>
        <taxon>Gunneridae</taxon>
        <taxon>Pentapetalae</taxon>
        <taxon>rosids</taxon>
        <taxon>fabids</taxon>
        <taxon>Rosales</taxon>
        <taxon>Cannabaceae</taxon>
        <taxon>Parasponia</taxon>
    </lineage>
</organism>
<dbReference type="Proteomes" id="UP000237105">
    <property type="component" value="Unassembled WGS sequence"/>
</dbReference>
<protein>
    <submittedName>
        <fullName evidence="1">Uncharacterized protein</fullName>
    </submittedName>
</protein>